<gene>
    <name evidence="1" type="ORF">BRADI_1g58615v3</name>
</gene>
<organism evidence="1">
    <name type="scientific">Brachypodium distachyon</name>
    <name type="common">Purple false brome</name>
    <name type="synonym">Trachynia distachya</name>
    <dbReference type="NCBI Taxonomy" id="15368"/>
    <lineage>
        <taxon>Eukaryota</taxon>
        <taxon>Viridiplantae</taxon>
        <taxon>Streptophyta</taxon>
        <taxon>Embryophyta</taxon>
        <taxon>Tracheophyta</taxon>
        <taxon>Spermatophyta</taxon>
        <taxon>Magnoliopsida</taxon>
        <taxon>Liliopsida</taxon>
        <taxon>Poales</taxon>
        <taxon>Poaceae</taxon>
        <taxon>BOP clade</taxon>
        <taxon>Pooideae</taxon>
        <taxon>Stipodae</taxon>
        <taxon>Brachypodieae</taxon>
        <taxon>Brachypodium</taxon>
    </lineage>
</organism>
<sequence length="314" mass="35320">MNSSTRSSSASRQTSPALLVRLSILSKSWDRLLSDPAFRHRYRKLHQKAPTLGFHYSEYSTEIVTSFIPATGFCPPCIPNYKLADFAVSDCRHGHVLGRAFLFDFVHMQLMVWNPMTGHHTHLKSFDDSLICMGEAVLCPVESCDHATCHDFHVICIGINKEEGTTTAYVYSSQSDEWSTPTPRLQLDWCNIQMHNVIVGSALYFLLTYGPHGTQILNLYLWTMKSGPDGSVAWTQDRVIDLAALLPVGDLVSEVRLIGSMKGTDIIFASTALSIYSIDLKLLKSKKLREQQNCRDIFPFMSFYNPLGSCRGRL</sequence>
<dbReference type="AlphaFoldDB" id="A0A2K2DSA4"/>
<evidence type="ECO:0000313" key="3">
    <source>
        <dbReference type="Proteomes" id="UP000008810"/>
    </source>
</evidence>
<keyword evidence="3" id="KW-1185">Reference proteome</keyword>
<evidence type="ECO:0008006" key="4">
    <source>
        <dbReference type="Google" id="ProtNLM"/>
    </source>
</evidence>
<evidence type="ECO:0000313" key="2">
    <source>
        <dbReference type="EnsemblPlants" id="PNT77161"/>
    </source>
</evidence>
<proteinExistence type="predicted"/>
<reference evidence="1 2" key="1">
    <citation type="journal article" date="2010" name="Nature">
        <title>Genome sequencing and analysis of the model grass Brachypodium distachyon.</title>
        <authorList>
            <consortium name="International Brachypodium Initiative"/>
        </authorList>
    </citation>
    <scope>NUCLEOTIDE SEQUENCE [LARGE SCALE GENOMIC DNA]</scope>
    <source>
        <strain evidence="1 2">Bd21</strain>
    </source>
</reference>
<dbReference type="Gramene" id="PNT77161">
    <property type="protein sequence ID" value="PNT77161"/>
    <property type="gene ID" value="BRADI_1g58615v3"/>
</dbReference>
<name>A0A2K2DSA4_BRADI</name>
<reference evidence="1" key="2">
    <citation type="submission" date="2017-06" db="EMBL/GenBank/DDBJ databases">
        <title>WGS assembly of Brachypodium distachyon.</title>
        <authorList>
            <consortium name="The International Brachypodium Initiative"/>
            <person name="Lucas S."/>
            <person name="Harmon-Smith M."/>
            <person name="Lail K."/>
            <person name="Tice H."/>
            <person name="Grimwood J."/>
            <person name="Bruce D."/>
            <person name="Barry K."/>
            <person name="Shu S."/>
            <person name="Lindquist E."/>
            <person name="Wang M."/>
            <person name="Pitluck S."/>
            <person name="Vogel J.P."/>
            <person name="Garvin D.F."/>
            <person name="Mockler T.C."/>
            <person name="Schmutz J."/>
            <person name="Rokhsar D."/>
            <person name="Bevan M.W."/>
        </authorList>
    </citation>
    <scope>NUCLEOTIDE SEQUENCE</scope>
    <source>
        <strain evidence="1">Bd21</strain>
    </source>
</reference>
<reference evidence="2" key="3">
    <citation type="submission" date="2018-08" db="UniProtKB">
        <authorList>
            <consortium name="EnsemblPlants"/>
        </authorList>
    </citation>
    <scope>IDENTIFICATION</scope>
    <source>
        <strain evidence="2">cv. Bd21</strain>
    </source>
</reference>
<dbReference type="InParanoid" id="A0A2K2DSA4"/>
<accession>A0A2K2DSA4</accession>
<dbReference type="OrthoDB" id="700552at2759"/>
<dbReference type="Proteomes" id="UP000008810">
    <property type="component" value="Chromosome 1"/>
</dbReference>
<evidence type="ECO:0000313" key="1">
    <source>
        <dbReference type="EMBL" id="PNT77161.1"/>
    </source>
</evidence>
<protein>
    <recommendedName>
        <fullName evidence="4">F-box associated domain-containing protein</fullName>
    </recommendedName>
</protein>
<dbReference type="PANTHER" id="PTHR32133:SF408">
    <property type="entry name" value="OS07G0120400 PROTEIN"/>
    <property type="match status" value="1"/>
</dbReference>
<dbReference type="EnsemblPlants" id="PNT77161">
    <property type="protein sequence ID" value="PNT77161"/>
    <property type="gene ID" value="BRADI_1g58615v3"/>
</dbReference>
<dbReference type="PANTHER" id="PTHR32133">
    <property type="entry name" value="OS07G0120400 PROTEIN"/>
    <property type="match status" value="1"/>
</dbReference>
<dbReference type="EMBL" id="CM000880">
    <property type="protein sequence ID" value="PNT77161.1"/>
    <property type="molecule type" value="Genomic_DNA"/>
</dbReference>